<sequence>MSAVNKHSCDLCSQSNRTPEDGSECVAQTVLCNIVASTGLTRSSGLPSTCFNHFIAEFLGFKMQK</sequence>
<evidence type="ECO:0000313" key="2">
    <source>
        <dbReference type="EMBL" id="EDM05278.1"/>
    </source>
</evidence>
<feature type="region of interest" description="Disordered" evidence="1">
    <location>
        <begin position="1"/>
        <end position="21"/>
    </location>
</feature>
<gene>
    <name evidence="2" type="ORF">rCG_35088</name>
</gene>
<proteinExistence type="predicted"/>
<organism evidence="2 3">
    <name type="scientific">Rattus norvegicus</name>
    <name type="common">Rat</name>
    <dbReference type="NCBI Taxonomy" id="10116"/>
    <lineage>
        <taxon>Eukaryota</taxon>
        <taxon>Metazoa</taxon>
        <taxon>Chordata</taxon>
        <taxon>Craniata</taxon>
        <taxon>Vertebrata</taxon>
        <taxon>Euteleostomi</taxon>
        <taxon>Mammalia</taxon>
        <taxon>Eutheria</taxon>
        <taxon>Euarchontoglires</taxon>
        <taxon>Glires</taxon>
        <taxon>Rodentia</taxon>
        <taxon>Myomorpha</taxon>
        <taxon>Muroidea</taxon>
        <taxon>Muridae</taxon>
        <taxon>Murinae</taxon>
        <taxon>Rattus</taxon>
    </lineage>
</organism>
<evidence type="ECO:0000313" key="3">
    <source>
        <dbReference type="Proteomes" id="UP000234681"/>
    </source>
</evidence>
<protein>
    <submittedName>
        <fullName evidence="2">RCG35088</fullName>
    </submittedName>
</protein>
<accession>A6HGX3</accession>
<evidence type="ECO:0000256" key="1">
    <source>
        <dbReference type="SAM" id="MobiDB-lite"/>
    </source>
</evidence>
<dbReference type="EMBL" id="CH473948">
    <property type="protein sequence ID" value="EDM05278.1"/>
    <property type="molecule type" value="Genomic_DNA"/>
</dbReference>
<name>A6HGX3_RAT</name>
<dbReference type="Proteomes" id="UP000234681">
    <property type="component" value="Chromosome 10"/>
</dbReference>
<dbReference type="AlphaFoldDB" id="A6HGX3"/>
<reference evidence="2 3" key="1">
    <citation type="submission" date="2005-07" db="EMBL/GenBank/DDBJ databases">
        <authorList>
            <person name="Mural R.J."/>
            <person name="Li P.W."/>
            <person name="Adams M.D."/>
            <person name="Amanatides P.G."/>
            <person name="Baden-Tillson H."/>
            <person name="Barnstead M."/>
            <person name="Chin S.H."/>
            <person name="Dew I."/>
            <person name="Evans C.A."/>
            <person name="Ferriera S."/>
            <person name="Flanigan M."/>
            <person name="Fosler C."/>
            <person name="Glodek A."/>
            <person name="Gu Z."/>
            <person name="Holt R.A."/>
            <person name="Jennings D."/>
            <person name="Kraft C.L."/>
            <person name="Lu F."/>
            <person name="Nguyen T."/>
            <person name="Nusskern D.R."/>
            <person name="Pfannkoch C.M."/>
            <person name="Sitter C."/>
            <person name="Sutton G.G."/>
            <person name="Venter J.C."/>
            <person name="Wang Z."/>
            <person name="Woodage T."/>
            <person name="Zheng X.H."/>
            <person name="Zhong F."/>
        </authorList>
    </citation>
    <scope>NUCLEOTIDE SEQUENCE [LARGE SCALE GENOMIC DNA]</scope>
    <source>
        <strain>BN</strain>
        <strain evidence="3">Sprague-Dawley</strain>
    </source>
</reference>